<reference evidence="1 2" key="1">
    <citation type="submission" date="2016-12" db="EMBL/GenBank/DDBJ databases">
        <authorList>
            <person name="Song W.-J."/>
            <person name="Kurnit D.M."/>
        </authorList>
    </citation>
    <scope>NUCLEOTIDE SEQUENCE [LARGE SCALE GENOMIC DNA]</scope>
    <source>
        <strain evidence="1 2">IMCC3135</strain>
    </source>
</reference>
<keyword evidence="2" id="KW-1185">Reference proteome</keyword>
<dbReference type="AlphaFoldDB" id="A0A2Z2NQK9"/>
<evidence type="ECO:0000313" key="2">
    <source>
        <dbReference type="Proteomes" id="UP000250079"/>
    </source>
</evidence>
<dbReference type="Pfam" id="PF20112">
    <property type="entry name" value="DUF6502"/>
    <property type="match status" value="1"/>
</dbReference>
<protein>
    <submittedName>
        <fullName evidence="1">Uncharacterized protein</fullName>
    </submittedName>
</protein>
<dbReference type="KEGG" id="gai:IMCC3135_09305"/>
<proteinExistence type="predicted"/>
<name>A0A2Z2NQK9_9GAMM</name>
<sequence>MSETLKLSLAKSVVSILRPMIRLLIRFEVTHLELSELVRQTYVEVADRDFAIEGEEMTISRVAVLTGLSRKEVVRLRNLLDESTTSLKQKPNRAQRVVQGWLADKEFLDRKRNPRVLPIKGHKSSFVTLVKRYSGDITYGAVLEELNRSGVTSQPDEYSVALVNPAYIPHADDLDQVRILSMCVADLFWTGVSNVDADPGDKMFQRQVTYNLLDECSAHDFKVYSTEKAAELIADLNKFLAKKREQAGKKTYGKSKRVGMGIYYLEETQMSMNDSNKDKEER</sequence>
<dbReference type="InterPro" id="IPR045445">
    <property type="entry name" value="DUF6502"/>
</dbReference>
<dbReference type="OrthoDB" id="6356376at2"/>
<evidence type="ECO:0000313" key="1">
    <source>
        <dbReference type="EMBL" id="ASJ71958.1"/>
    </source>
</evidence>
<dbReference type="RefSeq" id="WP_088917328.1">
    <property type="nucleotide sequence ID" value="NZ_CP018632.1"/>
</dbReference>
<gene>
    <name evidence="1" type="ORF">IMCC3135_09305</name>
</gene>
<dbReference type="EMBL" id="CP018632">
    <property type="protein sequence ID" value="ASJ71958.1"/>
    <property type="molecule type" value="Genomic_DNA"/>
</dbReference>
<accession>A0A2Z2NQK9</accession>
<dbReference type="Proteomes" id="UP000250079">
    <property type="component" value="Chromosome"/>
</dbReference>
<organism evidence="1 2">
    <name type="scientific">Granulosicoccus antarcticus IMCC3135</name>
    <dbReference type="NCBI Taxonomy" id="1192854"/>
    <lineage>
        <taxon>Bacteria</taxon>
        <taxon>Pseudomonadati</taxon>
        <taxon>Pseudomonadota</taxon>
        <taxon>Gammaproteobacteria</taxon>
        <taxon>Chromatiales</taxon>
        <taxon>Granulosicoccaceae</taxon>
        <taxon>Granulosicoccus</taxon>
    </lineage>
</organism>